<reference evidence="3 4" key="1">
    <citation type="submission" date="2019-09" db="EMBL/GenBank/DDBJ databases">
        <title>Whole genome sequences of isolates from the Mars Exploration Rovers.</title>
        <authorList>
            <person name="Seuylemezian A."/>
            <person name="Vaishampayan P."/>
        </authorList>
    </citation>
    <scope>NUCLEOTIDE SEQUENCE [LARGE SCALE GENOMIC DNA]</scope>
    <source>
        <strain evidence="3 4">MER_TA_151</strain>
    </source>
</reference>
<accession>A0A5J5HM10</accession>
<dbReference type="OrthoDB" id="8965954at2"/>
<keyword evidence="1" id="KW-0812">Transmembrane</keyword>
<proteinExistence type="predicted"/>
<dbReference type="Proteomes" id="UP000326671">
    <property type="component" value="Unassembled WGS sequence"/>
</dbReference>
<dbReference type="Pfam" id="PF13239">
    <property type="entry name" value="2TM"/>
    <property type="match status" value="1"/>
</dbReference>
<evidence type="ECO:0000259" key="2">
    <source>
        <dbReference type="Pfam" id="PF13239"/>
    </source>
</evidence>
<keyword evidence="1" id="KW-0472">Membrane</keyword>
<organism evidence="3 4">
    <name type="scientific">Niallia endozanthoxylica</name>
    <dbReference type="NCBI Taxonomy" id="2036016"/>
    <lineage>
        <taxon>Bacteria</taxon>
        <taxon>Bacillati</taxon>
        <taxon>Bacillota</taxon>
        <taxon>Bacilli</taxon>
        <taxon>Bacillales</taxon>
        <taxon>Bacillaceae</taxon>
        <taxon>Niallia</taxon>
    </lineage>
</organism>
<feature type="transmembrane region" description="Helical" evidence="1">
    <location>
        <begin position="20"/>
        <end position="41"/>
    </location>
</feature>
<protein>
    <submittedName>
        <fullName evidence="3">2TM domain-containing protein</fullName>
    </submittedName>
</protein>
<evidence type="ECO:0000313" key="3">
    <source>
        <dbReference type="EMBL" id="KAA9021771.1"/>
    </source>
</evidence>
<feature type="domain" description="2TM" evidence="2">
    <location>
        <begin position="9"/>
        <end position="86"/>
    </location>
</feature>
<dbReference type="InterPro" id="IPR025698">
    <property type="entry name" value="2TM_dom"/>
</dbReference>
<comment type="caution">
    <text evidence="3">The sequence shown here is derived from an EMBL/GenBank/DDBJ whole genome shotgun (WGS) entry which is preliminary data.</text>
</comment>
<feature type="transmembrane region" description="Helical" evidence="1">
    <location>
        <begin position="47"/>
        <end position="70"/>
    </location>
</feature>
<keyword evidence="4" id="KW-1185">Reference proteome</keyword>
<dbReference type="AlphaFoldDB" id="A0A5J5HM10"/>
<sequence>MENSEKYLRAKKKVQSLKAFYIHLIVYILVNSMLLVINLLSDSGNWWFIYPLVGWGIGLLIHGLSTFVFGKMGSDWEEKKIKQYMDKDR</sequence>
<dbReference type="RefSeq" id="WP_150441298.1">
    <property type="nucleotide sequence ID" value="NZ_VYKL01000026.1"/>
</dbReference>
<keyword evidence="1" id="KW-1133">Transmembrane helix</keyword>
<evidence type="ECO:0000313" key="4">
    <source>
        <dbReference type="Proteomes" id="UP000326671"/>
    </source>
</evidence>
<evidence type="ECO:0000256" key="1">
    <source>
        <dbReference type="SAM" id="Phobius"/>
    </source>
</evidence>
<gene>
    <name evidence="3" type="ORF">F4V44_17510</name>
</gene>
<dbReference type="EMBL" id="VYKL01000026">
    <property type="protein sequence ID" value="KAA9021771.1"/>
    <property type="molecule type" value="Genomic_DNA"/>
</dbReference>
<name>A0A5J5HM10_9BACI</name>